<evidence type="ECO:0000313" key="16">
    <source>
        <dbReference type="Proteomes" id="UP000441208"/>
    </source>
</evidence>
<evidence type="ECO:0000313" key="17">
    <source>
        <dbReference type="Proteomes" id="UP000460718"/>
    </source>
</evidence>
<evidence type="ECO:0000313" key="11">
    <source>
        <dbReference type="Proteomes" id="UP000429523"/>
    </source>
</evidence>
<evidence type="ECO:0000313" key="3">
    <source>
        <dbReference type="EMBL" id="KAE9116556.1"/>
    </source>
</evidence>
<dbReference type="Proteomes" id="UP000440367">
    <property type="component" value="Unassembled WGS sequence"/>
</dbReference>
<dbReference type="Proteomes" id="UP000486351">
    <property type="component" value="Unassembled WGS sequence"/>
</dbReference>
<evidence type="ECO:0000313" key="7">
    <source>
        <dbReference type="EMBL" id="KAE9237475.1"/>
    </source>
</evidence>
<evidence type="ECO:0000313" key="12">
    <source>
        <dbReference type="Proteomes" id="UP000433483"/>
    </source>
</evidence>
<evidence type="ECO:0000313" key="19">
    <source>
        <dbReference type="Proteomes" id="UP000486351"/>
    </source>
</evidence>
<dbReference type="EMBL" id="QXFZ01000436">
    <property type="protein sequence ID" value="KAE9116556.1"/>
    <property type="molecule type" value="Genomic_DNA"/>
</dbReference>
<evidence type="ECO:0000313" key="5">
    <source>
        <dbReference type="EMBL" id="KAE9146441.1"/>
    </source>
</evidence>
<dbReference type="EMBL" id="QXGD01000472">
    <property type="protein sequence ID" value="KAE9238380.1"/>
    <property type="molecule type" value="Genomic_DNA"/>
</dbReference>
<reference evidence="11 12" key="1">
    <citation type="submission" date="2018-08" db="EMBL/GenBank/DDBJ databases">
        <title>Genomic investigation of the strawberry pathogen Phytophthora fragariae indicates pathogenicity is determined by transcriptional variation in three key races.</title>
        <authorList>
            <person name="Adams T.M."/>
            <person name="Armitage A.D."/>
            <person name="Sobczyk M.K."/>
            <person name="Bates H.J."/>
            <person name="Dunwell J.M."/>
            <person name="Nellist C.F."/>
            <person name="Harrison R.J."/>
        </authorList>
    </citation>
    <scope>NUCLEOTIDE SEQUENCE [LARGE SCALE GENOMIC DNA]</scope>
    <source>
        <strain evidence="9 13">A4</strain>
        <strain evidence="8 14">BC-1</strain>
        <strain evidence="7 18">BC-23</strain>
        <strain evidence="6 12">NOV-27</strain>
        <strain evidence="5 15">NOV-5</strain>
        <strain evidence="3 16">NOV-71</strain>
        <strain evidence="10 19">NOV-77</strain>
        <strain evidence="1 11">NOV-9</strain>
        <strain evidence="4 20">ONT-3</strain>
        <strain evidence="2 17">SCRP245</strain>
    </source>
</reference>
<evidence type="ECO:0000313" key="14">
    <source>
        <dbReference type="Proteomes" id="UP000440367"/>
    </source>
</evidence>
<dbReference type="Proteomes" id="UP000460718">
    <property type="component" value="Unassembled WGS sequence"/>
</dbReference>
<dbReference type="EMBL" id="QXGB01000429">
    <property type="protein sequence ID" value="KAE9215313.1"/>
    <property type="molecule type" value="Genomic_DNA"/>
</dbReference>
<dbReference type="AlphaFoldDB" id="A0A6A3YB22"/>
<dbReference type="OrthoDB" id="18175at2759"/>
<dbReference type="EMBL" id="QXGC01000401">
    <property type="protein sequence ID" value="KAE9237475.1"/>
    <property type="molecule type" value="Genomic_DNA"/>
</dbReference>
<evidence type="ECO:0000313" key="13">
    <source>
        <dbReference type="Proteomes" id="UP000437068"/>
    </source>
</evidence>
<dbReference type="EMBL" id="QXFX01000388">
    <property type="protein sequence ID" value="KAE9117669.1"/>
    <property type="molecule type" value="Genomic_DNA"/>
</dbReference>
<protein>
    <submittedName>
        <fullName evidence="6">Uncharacterized protein</fullName>
    </submittedName>
</protein>
<proteinExistence type="predicted"/>
<evidence type="ECO:0000313" key="1">
    <source>
        <dbReference type="EMBL" id="KAE8940072.1"/>
    </source>
</evidence>
<sequence length="58" mass="6656">MPSAKWEIARIGVYITIPVVATCIYAQPDCINYIIDRVGQDRHLRVFYDSILTLCNLL</sequence>
<dbReference type="EMBL" id="QXFY01000407">
    <property type="protein sequence ID" value="KAE9345264.1"/>
    <property type="molecule type" value="Genomic_DNA"/>
</dbReference>
<evidence type="ECO:0000313" key="4">
    <source>
        <dbReference type="EMBL" id="KAE9117669.1"/>
    </source>
</evidence>
<accession>A0A6A3YB22</accession>
<dbReference type="EMBL" id="QXGF01000448">
    <property type="protein sequence ID" value="KAE8940072.1"/>
    <property type="molecule type" value="Genomic_DNA"/>
</dbReference>
<comment type="caution">
    <text evidence="6">The sequence shown here is derived from an EMBL/GenBank/DDBJ whole genome shotgun (WGS) entry which is preliminary data.</text>
</comment>
<evidence type="ECO:0000313" key="10">
    <source>
        <dbReference type="EMBL" id="KAE9345264.1"/>
    </source>
</evidence>
<keyword evidence="12" id="KW-1185">Reference proteome</keyword>
<dbReference type="Proteomes" id="UP000433483">
    <property type="component" value="Unassembled WGS sequence"/>
</dbReference>
<dbReference type="Proteomes" id="UP000476176">
    <property type="component" value="Unassembled WGS sequence"/>
</dbReference>
<gene>
    <name evidence="9" type="ORF">PF001_g8688</name>
    <name evidence="8" type="ORF">PF002_g10659</name>
    <name evidence="7" type="ORF">PF004_g8566</name>
    <name evidence="6" type="ORF">PF005_g9493</name>
    <name evidence="5" type="ORF">PF006_g8794</name>
    <name evidence="3" type="ORF">PF007_g9621</name>
    <name evidence="10" type="ORF">PF008_g8841</name>
    <name evidence="1" type="ORF">PF009_g10102</name>
    <name evidence="4" type="ORF">PF010_g8525</name>
    <name evidence="2" type="ORF">PF011_g8402</name>
</gene>
<dbReference type="EMBL" id="QXGA01000407">
    <property type="protein sequence ID" value="KAE9146441.1"/>
    <property type="molecule type" value="Genomic_DNA"/>
</dbReference>
<dbReference type="Proteomes" id="UP000437068">
    <property type="component" value="Unassembled WGS sequence"/>
</dbReference>
<dbReference type="Proteomes" id="UP000440732">
    <property type="component" value="Unassembled WGS sequence"/>
</dbReference>
<evidence type="ECO:0000313" key="9">
    <source>
        <dbReference type="EMBL" id="KAE9313557.1"/>
    </source>
</evidence>
<evidence type="ECO:0000313" key="6">
    <source>
        <dbReference type="EMBL" id="KAE9215313.1"/>
    </source>
</evidence>
<evidence type="ECO:0000313" key="8">
    <source>
        <dbReference type="EMBL" id="KAE9238380.1"/>
    </source>
</evidence>
<name>A0A6A3YB22_9STRA</name>
<dbReference type="Proteomes" id="UP000441208">
    <property type="component" value="Unassembled WGS sequence"/>
</dbReference>
<dbReference type="EMBL" id="QXGE01000400">
    <property type="protein sequence ID" value="KAE9313557.1"/>
    <property type="molecule type" value="Genomic_DNA"/>
</dbReference>
<dbReference type="Proteomes" id="UP000488956">
    <property type="component" value="Unassembled WGS sequence"/>
</dbReference>
<dbReference type="EMBL" id="QXFW01000394">
    <property type="protein sequence ID" value="KAE9013623.1"/>
    <property type="molecule type" value="Genomic_DNA"/>
</dbReference>
<evidence type="ECO:0000313" key="20">
    <source>
        <dbReference type="Proteomes" id="UP000488956"/>
    </source>
</evidence>
<evidence type="ECO:0000313" key="15">
    <source>
        <dbReference type="Proteomes" id="UP000440732"/>
    </source>
</evidence>
<dbReference type="Proteomes" id="UP000429523">
    <property type="component" value="Unassembled WGS sequence"/>
</dbReference>
<evidence type="ECO:0000313" key="2">
    <source>
        <dbReference type="EMBL" id="KAE9013623.1"/>
    </source>
</evidence>
<evidence type="ECO:0000313" key="18">
    <source>
        <dbReference type="Proteomes" id="UP000476176"/>
    </source>
</evidence>
<organism evidence="6 12">
    <name type="scientific">Phytophthora fragariae</name>
    <dbReference type="NCBI Taxonomy" id="53985"/>
    <lineage>
        <taxon>Eukaryota</taxon>
        <taxon>Sar</taxon>
        <taxon>Stramenopiles</taxon>
        <taxon>Oomycota</taxon>
        <taxon>Peronosporomycetes</taxon>
        <taxon>Peronosporales</taxon>
        <taxon>Peronosporaceae</taxon>
        <taxon>Phytophthora</taxon>
    </lineage>
</organism>